<name>A0A0E9UAP2_ANGAN</name>
<sequence>MSKFCRVHRCATCICCICPCTNYHFLQAALYKHWVLTKRDSWHPAGA</sequence>
<dbReference type="AlphaFoldDB" id="A0A0E9UAP2"/>
<protein>
    <submittedName>
        <fullName evidence="1">Uncharacterized protein</fullName>
    </submittedName>
</protein>
<proteinExistence type="predicted"/>
<accession>A0A0E9UAP2</accession>
<dbReference type="EMBL" id="GBXM01046534">
    <property type="protein sequence ID" value="JAH62043.1"/>
    <property type="molecule type" value="Transcribed_RNA"/>
</dbReference>
<reference evidence="1" key="2">
    <citation type="journal article" date="2015" name="Fish Shellfish Immunol.">
        <title>Early steps in the European eel (Anguilla anguilla)-Vibrio vulnificus interaction in the gills: Role of the RtxA13 toxin.</title>
        <authorList>
            <person name="Callol A."/>
            <person name="Pajuelo D."/>
            <person name="Ebbesson L."/>
            <person name="Teles M."/>
            <person name="MacKenzie S."/>
            <person name="Amaro C."/>
        </authorList>
    </citation>
    <scope>NUCLEOTIDE SEQUENCE</scope>
</reference>
<evidence type="ECO:0000313" key="1">
    <source>
        <dbReference type="EMBL" id="JAH62043.1"/>
    </source>
</evidence>
<reference evidence="1" key="1">
    <citation type="submission" date="2014-11" db="EMBL/GenBank/DDBJ databases">
        <authorList>
            <person name="Amaro Gonzalez C."/>
        </authorList>
    </citation>
    <scope>NUCLEOTIDE SEQUENCE</scope>
</reference>
<organism evidence="1">
    <name type="scientific">Anguilla anguilla</name>
    <name type="common">European freshwater eel</name>
    <name type="synonym">Muraena anguilla</name>
    <dbReference type="NCBI Taxonomy" id="7936"/>
    <lineage>
        <taxon>Eukaryota</taxon>
        <taxon>Metazoa</taxon>
        <taxon>Chordata</taxon>
        <taxon>Craniata</taxon>
        <taxon>Vertebrata</taxon>
        <taxon>Euteleostomi</taxon>
        <taxon>Actinopterygii</taxon>
        <taxon>Neopterygii</taxon>
        <taxon>Teleostei</taxon>
        <taxon>Anguilliformes</taxon>
        <taxon>Anguillidae</taxon>
        <taxon>Anguilla</taxon>
    </lineage>
</organism>